<dbReference type="AlphaFoldDB" id="A0A1M5IRY6"/>
<organism evidence="5 6">
    <name type="scientific">Geodermatophilus nigrescens</name>
    <dbReference type="NCBI Taxonomy" id="1070870"/>
    <lineage>
        <taxon>Bacteria</taxon>
        <taxon>Bacillati</taxon>
        <taxon>Actinomycetota</taxon>
        <taxon>Actinomycetes</taxon>
        <taxon>Geodermatophilales</taxon>
        <taxon>Geodermatophilaceae</taxon>
        <taxon>Geodermatophilus</taxon>
    </lineage>
</organism>
<accession>A0A1M5IRY6</accession>
<sequence length="432" mass="45447">MQRSPSSPGPRWLALSGAALLTLTACGGELGGGEGGGSGGDATLTIGYVTPQTGALAAFGEADAFVVDQMEQYFADSPVEVGGTEYQVEIVVKDTQSDSVRAGEVAAELINDDGADVVLAASTPDTVNPVADQCEANGVPCITTVAPWQPFFFGRGGTEDEAFDWTYHFFWGLEDVEAVYQDMWGQVQTNRQVGALWPNDPDGNAWSADFPQAVEPNGYAITDPGLYENGTQDFSAQISAYRGADAQIMAGVPIPPDFATFWQQAQQQGYRPVIATVAKAILFPSAVEAIGPTADGLATEVWWSPQHPFTSSLTGQGAQELADAYETDTGRQWTQPVGFVHALFEVTVAALEEAGSTEAQAVADALSSLQVSTVVGDLDWTAGPVPNVAKTPLVGGQWRATEGGEHPFELVVVSNSEAPEIPTAGTVEPLPR</sequence>
<evidence type="ECO:0000256" key="2">
    <source>
        <dbReference type="ARBA" id="ARBA00022729"/>
    </source>
</evidence>
<feature type="domain" description="Leucine-binding protein" evidence="4">
    <location>
        <begin position="43"/>
        <end position="382"/>
    </location>
</feature>
<gene>
    <name evidence="5" type="ORF">SAMN05444351_2182</name>
</gene>
<evidence type="ECO:0000256" key="1">
    <source>
        <dbReference type="ARBA" id="ARBA00010062"/>
    </source>
</evidence>
<dbReference type="PANTHER" id="PTHR30483:SF6">
    <property type="entry name" value="PERIPLASMIC BINDING PROTEIN OF ABC TRANSPORTER FOR NATURAL AMINO ACIDS"/>
    <property type="match status" value="1"/>
</dbReference>
<proteinExistence type="inferred from homology"/>
<dbReference type="Pfam" id="PF13458">
    <property type="entry name" value="Peripla_BP_6"/>
    <property type="match status" value="1"/>
</dbReference>
<protein>
    <submittedName>
        <fullName evidence="5">Amino acid/amide ABC transporter substrate-binding protein, HAAT family</fullName>
    </submittedName>
</protein>
<evidence type="ECO:0000259" key="4">
    <source>
        <dbReference type="Pfam" id="PF13458"/>
    </source>
</evidence>
<keyword evidence="6" id="KW-1185">Reference proteome</keyword>
<evidence type="ECO:0000313" key="6">
    <source>
        <dbReference type="Proteomes" id="UP000184471"/>
    </source>
</evidence>
<keyword evidence="2 3" id="KW-0732">Signal</keyword>
<feature type="signal peptide" evidence="3">
    <location>
        <begin position="1"/>
        <end position="27"/>
    </location>
</feature>
<dbReference type="InterPro" id="IPR028082">
    <property type="entry name" value="Peripla_BP_I"/>
</dbReference>
<dbReference type="EMBL" id="FQVX01000002">
    <property type="protein sequence ID" value="SHG30730.1"/>
    <property type="molecule type" value="Genomic_DNA"/>
</dbReference>
<dbReference type="PROSITE" id="PS51257">
    <property type="entry name" value="PROKAR_LIPOPROTEIN"/>
    <property type="match status" value="1"/>
</dbReference>
<feature type="chain" id="PRO_5038817936" evidence="3">
    <location>
        <begin position="28"/>
        <end position="432"/>
    </location>
</feature>
<dbReference type="InterPro" id="IPR051010">
    <property type="entry name" value="BCAA_transport"/>
</dbReference>
<dbReference type="InterPro" id="IPR028081">
    <property type="entry name" value="Leu-bd"/>
</dbReference>
<name>A0A1M5IRY6_9ACTN</name>
<dbReference type="STRING" id="1070870.SAMN05444351_2182"/>
<dbReference type="PANTHER" id="PTHR30483">
    <property type="entry name" value="LEUCINE-SPECIFIC-BINDING PROTEIN"/>
    <property type="match status" value="1"/>
</dbReference>
<dbReference type="Proteomes" id="UP000184471">
    <property type="component" value="Unassembled WGS sequence"/>
</dbReference>
<evidence type="ECO:0000313" key="5">
    <source>
        <dbReference type="EMBL" id="SHG30730.1"/>
    </source>
</evidence>
<comment type="similarity">
    <text evidence="1">Belongs to the leucine-binding protein family.</text>
</comment>
<reference evidence="5 6" key="1">
    <citation type="submission" date="2016-11" db="EMBL/GenBank/DDBJ databases">
        <authorList>
            <person name="Jaros S."/>
            <person name="Januszkiewicz K."/>
            <person name="Wedrychowicz H."/>
        </authorList>
    </citation>
    <scope>NUCLEOTIDE SEQUENCE [LARGE SCALE GENOMIC DNA]</scope>
    <source>
        <strain evidence="5 6">DSM 45408</strain>
    </source>
</reference>
<dbReference type="SUPFAM" id="SSF53822">
    <property type="entry name" value="Periplasmic binding protein-like I"/>
    <property type="match status" value="1"/>
</dbReference>
<dbReference type="Gene3D" id="3.40.50.2300">
    <property type="match status" value="2"/>
</dbReference>
<dbReference type="RefSeq" id="WP_073420150.1">
    <property type="nucleotide sequence ID" value="NZ_FQVX01000002.1"/>
</dbReference>
<dbReference type="CDD" id="cd06337">
    <property type="entry name" value="PBP1_ABC_ligand_binding-like"/>
    <property type="match status" value="1"/>
</dbReference>
<evidence type="ECO:0000256" key="3">
    <source>
        <dbReference type="SAM" id="SignalP"/>
    </source>
</evidence>